<keyword evidence="4" id="KW-0479">Metal-binding</keyword>
<dbReference type="InterPro" id="IPR011234">
    <property type="entry name" value="Fumarylacetoacetase-like_C"/>
</dbReference>
<dbReference type="InterPro" id="IPR036663">
    <property type="entry name" value="Fumarylacetoacetase_C_sf"/>
</dbReference>
<evidence type="ECO:0008006" key="11">
    <source>
        <dbReference type="Google" id="ProtNLM"/>
    </source>
</evidence>
<comment type="similarity">
    <text evidence="2">Belongs to the AB hydrolase superfamily. AKT2 hydrolase family.</text>
</comment>
<dbReference type="InterPro" id="IPR000073">
    <property type="entry name" value="AB_hydrolase_1"/>
</dbReference>
<proteinExistence type="inferred from homology"/>
<dbReference type="Gene3D" id="3.90.850.10">
    <property type="entry name" value="Fumarylacetoacetase-like, C-terminal domain"/>
    <property type="match status" value="1"/>
</dbReference>
<dbReference type="Gene3D" id="3.40.50.1820">
    <property type="entry name" value="alpha/beta hydrolase"/>
    <property type="match status" value="1"/>
</dbReference>
<evidence type="ECO:0000259" key="8">
    <source>
        <dbReference type="Pfam" id="PF01557"/>
    </source>
</evidence>
<dbReference type="Proteomes" id="UP001199106">
    <property type="component" value="Unassembled WGS sequence"/>
</dbReference>
<dbReference type="Pfam" id="PF01557">
    <property type="entry name" value="FAA_hydrolase"/>
    <property type="match status" value="1"/>
</dbReference>
<evidence type="ECO:0000313" key="10">
    <source>
        <dbReference type="Proteomes" id="UP001199106"/>
    </source>
</evidence>
<evidence type="ECO:0000256" key="6">
    <source>
        <dbReference type="ARBA" id="ARBA00023140"/>
    </source>
</evidence>
<comment type="similarity">
    <text evidence="3">Belongs to the FAH family.</text>
</comment>
<dbReference type="PRINTS" id="PR00111">
    <property type="entry name" value="ABHYDROLASE"/>
</dbReference>
<comment type="caution">
    <text evidence="9">The sequence shown here is derived from an EMBL/GenBank/DDBJ whole genome shotgun (WGS) entry which is preliminary data.</text>
</comment>
<dbReference type="SUPFAM" id="SSF53474">
    <property type="entry name" value="alpha/beta-Hydrolases"/>
    <property type="match status" value="1"/>
</dbReference>
<evidence type="ECO:0000256" key="4">
    <source>
        <dbReference type="ARBA" id="ARBA00022723"/>
    </source>
</evidence>
<protein>
    <recommendedName>
        <fullName evidence="11">Fumarylacetoacetate hydrolase-like protein</fullName>
    </recommendedName>
</protein>
<organism evidence="9 10">
    <name type="scientific">Alternaria panax</name>
    <dbReference type="NCBI Taxonomy" id="48097"/>
    <lineage>
        <taxon>Eukaryota</taxon>
        <taxon>Fungi</taxon>
        <taxon>Dikarya</taxon>
        <taxon>Ascomycota</taxon>
        <taxon>Pezizomycotina</taxon>
        <taxon>Dothideomycetes</taxon>
        <taxon>Pleosporomycetidae</taxon>
        <taxon>Pleosporales</taxon>
        <taxon>Pleosporineae</taxon>
        <taxon>Pleosporaceae</taxon>
        <taxon>Alternaria</taxon>
        <taxon>Alternaria sect. Panax</taxon>
    </lineage>
</organism>
<name>A0AAD4FFY3_9PLEO</name>
<dbReference type="GO" id="GO:0005777">
    <property type="term" value="C:peroxisome"/>
    <property type="evidence" value="ECO:0007669"/>
    <property type="project" value="UniProtKB-SubCell"/>
</dbReference>
<evidence type="ECO:0000256" key="5">
    <source>
        <dbReference type="ARBA" id="ARBA00023026"/>
    </source>
</evidence>
<dbReference type="EMBL" id="JAANER010000008">
    <property type="protein sequence ID" value="KAG9186799.1"/>
    <property type="molecule type" value="Genomic_DNA"/>
</dbReference>
<reference evidence="9" key="1">
    <citation type="submission" date="2021-07" db="EMBL/GenBank/DDBJ databases">
        <title>Genome Resource of American Ginseng Black Spot Pathogen Alternaria panax.</title>
        <authorList>
            <person name="Qiu C."/>
            <person name="Wang W."/>
            <person name="Liu Z."/>
        </authorList>
    </citation>
    <scope>NUCLEOTIDE SEQUENCE</scope>
    <source>
        <strain evidence="9">BNCC115425</strain>
    </source>
</reference>
<dbReference type="PANTHER" id="PTHR11820:SF7">
    <property type="entry name" value="ACYLPYRUVASE FAHD1, MITOCHONDRIAL"/>
    <property type="match status" value="1"/>
</dbReference>
<feature type="domain" description="Fumarylacetoacetase-like C-terminal" evidence="8">
    <location>
        <begin position="87"/>
        <end position="298"/>
    </location>
</feature>
<evidence type="ECO:0000256" key="2">
    <source>
        <dbReference type="ARBA" id="ARBA00005668"/>
    </source>
</evidence>
<evidence type="ECO:0000259" key="7">
    <source>
        <dbReference type="Pfam" id="PF00561"/>
    </source>
</evidence>
<dbReference type="GO" id="GO:0018773">
    <property type="term" value="F:acetylpyruvate hydrolase activity"/>
    <property type="evidence" value="ECO:0007669"/>
    <property type="project" value="TreeGrafter"/>
</dbReference>
<dbReference type="InterPro" id="IPR029058">
    <property type="entry name" value="AB_hydrolase_fold"/>
</dbReference>
<dbReference type="GO" id="GO:0046872">
    <property type="term" value="F:metal ion binding"/>
    <property type="evidence" value="ECO:0007669"/>
    <property type="project" value="UniProtKB-KW"/>
</dbReference>
<dbReference type="FunFam" id="3.90.850.10:FF:000002">
    <property type="entry name" value="2-hydroxyhepta-2,4-diene-1,7-dioate isomerase"/>
    <property type="match status" value="1"/>
</dbReference>
<accession>A0AAD4FFY3</accession>
<keyword evidence="10" id="KW-1185">Reference proteome</keyword>
<feature type="domain" description="AB hydrolase-1" evidence="7">
    <location>
        <begin position="350"/>
        <end position="468"/>
    </location>
</feature>
<dbReference type="AlphaFoldDB" id="A0AAD4FFY3"/>
<evidence type="ECO:0000256" key="1">
    <source>
        <dbReference type="ARBA" id="ARBA00004275"/>
    </source>
</evidence>
<dbReference type="Pfam" id="PF00561">
    <property type="entry name" value="Abhydrolase_1"/>
    <property type="match status" value="1"/>
</dbReference>
<gene>
    <name evidence="9" type="ORF">G6011_09907</name>
</gene>
<comment type="subcellular location">
    <subcellularLocation>
        <location evidence="1">Peroxisome</location>
    </subcellularLocation>
</comment>
<keyword evidence="5" id="KW-0843">Virulence</keyword>
<dbReference type="GO" id="GO:0006107">
    <property type="term" value="P:oxaloacetate metabolic process"/>
    <property type="evidence" value="ECO:0007669"/>
    <property type="project" value="UniProtKB-ARBA"/>
</dbReference>
<dbReference type="SUPFAM" id="SSF56529">
    <property type="entry name" value="FAH"/>
    <property type="match status" value="1"/>
</dbReference>
<keyword evidence="6" id="KW-0576">Peroxisome</keyword>
<dbReference type="GO" id="GO:0050163">
    <property type="term" value="F:oxaloacetate tautomerase activity"/>
    <property type="evidence" value="ECO:0007669"/>
    <property type="project" value="UniProtKB-ARBA"/>
</dbReference>
<evidence type="ECO:0000256" key="3">
    <source>
        <dbReference type="ARBA" id="ARBA00010211"/>
    </source>
</evidence>
<sequence length="592" mass="64389">MASFDPANAHVSISNYVSYQDTSTGRGRVGHYNFDEKTVRPLAFISGTLLNNLYQVIEAGEHNITTAGEPFPASEVRILPPFPDRDVLCVGKNYAEHAKEFNSSGFDSSDKVDTPSHPVIFTKRFTSIIADGEDVYPHPEFTQTVDYEGEIGVVVGKPGFRISEADAMSHVWGYTIVNDITARERQRDHKQFYIGKSPDTFCPMGPVAVPASKLDKVLRVQTHVNGELRQDATTEDLIFSIPFLIKTMSEGQTLMPGDVLATGTPAGVGIGRKPPVYLKPGDTMAVSVTGLGTLTNRIGSPQDINPIVNRVANVTHIQRKNPPESMNSKLLAEVNNKPMYFKKLGISSGPPVIFVHGLGGSSEYYMPLIQSLGIVSSYQLWAYDLEGHGLSPTSPLSVLSIESFAADLNGLFEVGDIPSNATIVAHSIGCLIAVRFALAHPEKVQKLILLGPPSSPFDINLANPYALADSIRTNGIACHVNDSADASTSQKTKTSNPLAIAAVRMSLLAQDPEGYAKAWTALGDAPRLDFSTIRTKTLIVTGSEDYLSPPHLCEKYMKEMNGKASLRVLEDVGHWHVFEHLEEVSKVIRAFL</sequence>
<dbReference type="PANTHER" id="PTHR11820">
    <property type="entry name" value="ACYLPYRUVASE"/>
    <property type="match status" value="1"/>
</dbReference>
<evidence type="ECO:0000313" key="9">
    <source>
        <dbReference type="EMBL" id="KAG9186799.1"/>
    </source>
</evidence>